<evidence type="ECO:0000256" key="1">
    <source>
        <dbReference type="SAM" id="MobiDB-lite"/>
    </source>
</evidence>
<dbReference type="InterPro" id="IPR025836">
    <property type="entry name" value="Zn_knuckle_CX2CX4HX4C"/>
</dbReference>
<dbReference type="InterPro" id="IPR000477">
    <property type="entry name" value="RT_dom"/>
</dbReference>
<dbReference type="Gene3D" id="3.30.420.10">
    <property type="entry name" value="Ribonuclease H-like superfamily/Ribonuclease H"/>
    <property type="match status" value="1"/>
</dbReference>
<gene>
    <name evidence="6" type="ORF">EPI10_006087</name>
</gene>
<dbReference type="GO" id="GO:0003676">
    <property type="term" value="F:nucleic acid binding"/>
    <property type="evidence" value="ECO:0007669"/>
    <property type="project" value="InterPro"/>
</dbReference>
<dbReference type="SUPFAM" id="SSF56219">
    <property type="entry name" value="DNase I-like"/>
    <property type="match status" value="1"/>
</dbReference>
<evidence type="ECO:0000313" key="6">
    <source>
        <dbReference type="EMBL" id="KAA3483968.1"/>
    </source>
</evidence>
<dbReference type="Pfam" id="PF13966">
    <property type="entry name" value="zf-RVT"/>
    <property type="match status" value="1"/>
</dbReference>
<dbReference type="OrthoDB" id="407509at2759"/>
<feature type="domain" description="RNase H type-1" evidence="3">
    <location>
        <begin position="1200"/>
        <end position="1316"/>
    </location>
</feature>
<keyword evidence="6" id="KW-0548">Nucleotidyltransferase</keyword>
<dbReference type="Pfam" id="PF14392">
    <property type="entry name" value="zf-CCHC_4"/>
    <property type="match status" value="1"/>
</dbReference>
<feature type="region of interest" description="Disordered" evidence="1">
    <location>
        <begin position="165"/>
        <end position="201"/>
    </location>
</feature>
<dbReference type="InterPro" id="IPR036691">
    <property type="entry name" value="Endo/exonu/phosph_ase_sf"/>
</dbReference>
<evidence type="ECO:0000259" key="4">
    <source>
        <dbReference type="Pfam" id="PF13966"/>
    </source>
</evidence>
<evidence type="ECO:0000259" key="3">
    <source>
        <dbReference type="Pfam" id="PF13456"/>
    </source>
</evidence>
<feature type="domain" description="Reverse transcriptase zinc-binding" evidence="4">
    <location>
        <begin position="1007"/>
        <end position="1099"/>
    </location>
</feature>
<sequence>MEGRQWLFRKYLILFDRLNNPTERDQIQLISSPYWIKIGPSAPEYDKKDLMHAIGSTFGGVLRSEINDDYCRVRVNLDVQKPLRRGIFVSSNNNVKSWIPFKFEKLPLFCFGCGRMDHGLNHCRAFNPEKEESIRGLGMEQSKTSPSIGEGCLKTSNRSSWKRLASTNQKDYSKHASVGSKRKSLIGEKDENMEESSGDGRKKLKCTGTLRSTVENVETMCVDGEISIVSNYLKSAAVRRLRHLLKQHHPHLVFLMETKLDSKRMDRVRRSCGFINGIDVEAEGSRGGLCLAWKVGIEVTLRSYSTWHIDVLIKEDGDFNEIMYSFEKKGGLPRDQRRMETFKDTLEECGLIDIGYSGTCDNPFKRNRRFHFEAWWTMEESFEGVLKEIWESSSEPLMQKLKILQVGLEKWANALKRKKMELKKKLTRDLEALLMDDRDDETLAKIIDTKIHLNLEINKDESATTRKQANSITKLVSDDGTEITDEIGLQEAAKIYFENLFTSEGVADPKKVLEGIERCISQEINEELQSPSKEDEVYAALKGMGPLKVPGSDGFPALFFQKYWHIVGKEVLEYCLGILNDGKETESANTTDIVLIPKVSQPITLVNFRPISLCIVMYKLVTKIIANRLQDVIGGCIYKAQTAFIPGRLISDNVLLAYELLHTFRQKRTGKKGYMAVRLDMSKAYDRVEWDFVMQVMRKMGFSANWIELIMKCITRVSEGLSALMRMAKQNGLVKGAKASRSGPEISHLLFADDCILFVFFSANTAEESKAVVLSFLGVRSSESPEIYLGLPNMVGRRKKEAFQNLVDRIAVRIEAWSSRLLSQGGKEIFIKSVLQAILTYAMSCFLFPKALYERIESRIAHFWWQKGAGKRDSLVAQVFKAKYFPDSNFLNSRLENSCSYVWRSIWATKDTLQKGLMWTVGTGQGISISEDAWIQNYINIRLMSRFDNLQSDRVAELISSNNKEWNRELILNNFPAEVANLILRIPLVQEPHDDFLAWSGEPSGEFSVKSSYKLLQNVDPTAYALQSNYRDFYRKLWRIDLPIKIKIFIWKSSWNYLATKVNMLICRLATSSLCPRCGVAEETMNHLFRVCPVSEEVWRNLLDLDLSIFTQEEFGDWLTMVLLSLSSEQCRTFCVTLWAIWGDRNSRIYDKTRRSGQEIARFVISYIKEIDGIKKSTQHTTAMDIKWRHPFDQEVKINFDEKNRCSVSGVVARDSSGQVLVSTTEVHKGVESAFAAEAIACRRATQIALDMGRENISIEGDSLTIIKKCNQTDLDKSQIGAFIHDIQRLKNRGSSLKFAYTPRLSNKLAHLLATETLKRNKGLYLLNSVPRFAEIQMRNDSIREPD</sequence>
<protein>
    <submittedName>
        <fullName evidence="6">Reverse transcriptase</fullName>
    </submittedName>
</protein>
<keyword evidence="6" id="KW-0808">Transferase</keyword>
<dbReference type="GO" id="GO:0003964">
    <property type="term" value="F:RNA-directed DNA polymerase activity"/>
    <property type="evidence" value="ECO:0007669"/>
    <property type="project" value="UniProtKB-KW"/>
</dbReference>
<name>A0A5B6WRG4_9ROSI</name>
<dbReference type="CDD" id="cd06222">
    <property type="entry name" value="RNase_H_like"/>
    <property type="match status" value="1"/>
</dbReference>
<dbReference type="Pfam" id="PF13456">
    <property type="entry name" value="RVT_3"/>
    <property type="match status" value="1"/>
</dbReference>
<evidence type="ECO:0000313" key="7">
    <source>
        <dbReference type="Proteomes" id="UP000325315"/>
    </source>
</evidence>
<dbReference type="CDD" id="cd01650">
    <property type="entry name" value="RT_nLTR_like"/>
    <property type="match status" value="1"/>
</dbReference>
<keyword evidence="6" id="KW-0695">RNA-directed DNA polymerase</keyword>
<dbReference type="InterPro" id="IPR026960">
    <property type="entry name" value="RVT-Znf"/>
</dbReference>
<keyword evidence="7" id="KW-1185">Reference proteome</keyword>
<dbReference type="PANTHER" id="PTHR19446">
    <property type="entry name" value="REVERSE TRANSCRIPTASES"/>
    <property type="match status" value="1"/>
</dbReference>
<evidence type="ECO:0000259" key="5">
    <source>
        <dbReference type="Pfam" id="PF14392"/>
    </source>
</evidence>
<dbReference type="GO" id="GO:0004523">
    <property type="term" value="F:RNA-DNA hybrid ribonuclease activity"/>
    <property type="evidence" value="ECO:0007669"/>
    <property type="project" value="InterPro"/>
</dbReference>
<evidence type="ECO:0000259" key="2">
    <source>
        <dbReference type="Pfam" id="PF00078"/>
    </source>
</evidence>
<comment type="caution">
    <text evidence="6">The sequence shown here is derived from an EMBL/GenBank/DDBJ whole genome shotgun (WGS) entry which is preliminary data.</text>
</comment>
<proteinExistence type="predicted"/>
<dbReference type="InterPro" id="IPR044730">
    <property type="entry name" value="RNase_H-like_dom_plant"/>
</dbReference>
<dbReference type="Pfam" id="PF00078">
    <property type="entry name" value="RVT_1"/>
    <property type="match status" value="1"/>
</dbReference>
<dbReference type="SUPFAM" id="SSF56672">
    <property type="entry name" value="DNA/RNA polymerases"/>
    <property type="match status" value="1"/>
</dbReference>
<feature type="domain" description="Reverse transcriptase" evidence="2">
    <location>
        <begin position="597"/>
        <end position="740"/>
    </location>
</feature>
<dbReference type="InterPro" id="IPR036397">
    <property type="entry name" value="RNaseH_sf"/>
</dbReference>
<dbReference type="Proteomes" id="UP000325315">
    <property type="component" value="Unassembled WGS sequence"/>
</dbReference>
<accession>A0A5B6WRG4</accession>
<dbReference type="InterPro" id="IPR002156">
    <property type="entry name" value="RNaseH_domain"/>
</dbReference>
<dbReference type="InterPro" id="IPR043502">
    <property type="entry name" value="DNA/RNA_pol_sf"/>
</dbReference>
<feature type="domain" description="Zinc knuckle CX2CX4HX4C" evidence="5">
    <location>
        <begin position="77"/>
        <end position="124"/>
    </location>
</feature>
<dbReference type="EMBL" id="SMMG02000002">
    <property type="protein sequence ID" value="KAA3483968.1"/>
    <property type="molecule type" value="Genomic_DNA"/>
</dbReference>
<reference evidence="7" key="1">
    <citation type="journal article" date="2019" name="Plant Biotechnol. J.">
        <title>Genome sequencing of the Australian wild diploid species Gossypium australe highlights disease resistance and delayed gland morphogenesis.</title>
        <authorList>
            <person name="Cai Y."/>
            <person name="Cai X."/>
            <person name="Wang Q."/>
            <person name="Wang P."/>
            <person name="Zhang Y."/>
            <person name="Cai C."/>
            <person name="Xu Y."/>
            <person name="Wang K."/>
            <person name="Zhou Z."/>
            <person name="Wang C."/>
            <person name="Geng S."/>
            <person name="Li B."/>
            <person name="Dong Q."/>
            <person name="Hou Y."/>
            <person name="Wang H."/>
            <person name="Ai P."/>
            <person name="Liu Z."/>
            <person name="Yi F."/>
            <person name="Sun M."/>
            <person name="An G."/>
            <person name="Cheng J."/>
            <person name="Zhang Y."/>
            <person name="Shi Q."/>
            <person name="Xie Y."/>
            <person name="Shi X."/>
            <person name="Chang Y."/>
            <person name="Huang F."/>
            <person name="Chen Y."/>
            <person name="Hong S."/>
            <person name="Mi L."/>
            <person name="Sun Q."/>
            <person name="Zhang L."/>
            <person name="Zhou B."/>
            <person name="Peng R."/>
            <person name="Zhang X."/>
            <person name="Liu F."/>
        </authorList>
    </citation>
    <scope>NUCLEOTIDE SEQUENCE [LARGE SCALE GENOMIC DNA]</scope>
    <source>
        <strain evidence="7">cv. PA1801</strain>
    </source>
</reference>
<organism evidence="6 7">
    <name type="scientific">Gossypium australe</name>
    <dbReference type="NCBI Taxonomy" id="47621"/>
    <lineage>
        <taxon>Eukaryota</taxon>
        <taxon>Viridiplantae</taxon>
        <taxon>Streptophyta</taxon>
        <taxon>Embryophyta</taxon>
        <taxon>Tracheophyta</taxon>
        <taxon>Spermatophyta</taxon>
        <taxon>Magnoliopsida</taxon>
        <taxon>eudicotyledons</taxon>
        <taxon>Gunneridae</taxon>
        <taxon>Pentapetalae</taxon>
        <taxon>rosids</taxon>
        <taxon>malvids</taxon>
        <taxon>Malvales</taxon>
        <taxon>Malvaceae</taxon>
        <taxon>Malvoideae</taxon>
        <taxon>Gossypium</taxon>
    </lineage>
</organism>